<evidence type="ECO:0000256" key="1">
    <source>
        <dbReference type="SAM" id="SignalP"/>
    </source>
</evidence>
<feature type="chain" id="PRO_5032490915" evidence="1">
    <location>
        <begin position="24"/>
        <end position="1316"/>
    </location>
</feature>
<dbReference type="Pfam" id="PF20041">
    <property type="entry name" value="DUF6443"/>
    <property type="match status" value="1"/>
</dbReference>
<dbReference type="NCBIfam" id="NF045639">
    <property type="entry name" value="GCX_COOH"/>
    <property type="match status" value="1"/>
</dbReference>
<accession>A0A841JFS0</accession>
<dbReference type="InterPro" id="IPR055015">
    <property type="entry name" value="GCX_COOH"/>
</dbReference>
<dbReference type="RefSeq" id="WP_183588507.1">
    <property type="nucleotide sequence ID" value="NZ_JACHCA010000009.1"/>
</dbReference>
<feature type="domain" description="DUF6443" evidence="2">
    <location>
        <begin position="43"/>
        <end position="172"/>
    </location>
</feature>
<dbReference type="InterPro" id="IPR050708">
    <property type="entry name" value="T6SS_VgrG/RHS"/>
</dbReference>
<dbReference type="PANTHER" id="PTHR32305">
    <property type="match status" value="1"/>
</dbReference>
<name>A0A841JFS0_9SPHI</name>
<dbReference type="EMBL" id="JACHCA010000009">
    <property type="protein sequence ID" value="MBB6129404.1"/>
    <property type="molecule type" value="Genomic_DNA"/>
</dbReference>
<dbReference type="InterPro" id="IPR045619">
    <property type="entry name" value="DUF6443"/>
</dbReference>
<keyword evidence="1" id="KW-0732">Signal</keyword>
<reference evidence="3 4" key="1">
    <citation type="submission" date="2020-08" db="EMBL/GenBank/DDBJ databases">
        <title>Genomic Encyclopedia of Type Strains, Phase IV (KMG-V): Genome sequencing to study the core and pangenomes of soil and plant-associated prokaryotes.</title>
        <authorList>
            <person name="Whitman W."/>
        </authorList>
    </citation>
    <scope>NUCLEOTIDE SEQUENCE [LARGE SCALE GENOMIC DNA]</scope>
    <source>
        <strain evidence="3 4">MP601</strain>
    </source>
</reference>
<organism evidence="3 4">
    <name type="scientific">Mucilaginibacter lappiensis</name>
    <dbReference type="NCBI Taxonomy" id="354630"/>
    <lineage>
        <taxon>Bacteria</taxon>
        <taxon>Pseudomonadati</taxon>
        <taxon>Bacteroidota</taxon>
        <taxon>Sphingobacteriia</taxon>
        <taxon>Sphingobacteriales</taxon>
        <taxon>Sphingobacteriaceae</taxon>
        <taxon>Mucilaginibacter</taxon>
    </lineage>
</organism>
<dbReference type="Gene3D" id="2.180.10.10">
    <property type="entry name" value="RHS repeat-associated core"/>
    <property type="match status" value="1"/>
</dbReference>
<proteinExistence type="predicted"/>
<sequence>MHHYKYITFLIVLLSCIGPVAVAQTQGYTQDEIIKVPSIATEGQVITLPASQKITTRSYTDGLGRTIQTVTLQASPTQKDIVQPILYDNLGNTSTGYLPYTVSSDGSYRPNALVNNGEQRTFYTGTAKVASDTAPYAQQLFETSPLKRLLMAGSVGTGFQVSNGQHYKTANYRTNTTGDNVVMWNTSGVNSGYYSAGSLSVSDATDEDGSEILVFKNNDGQPVLKRQLANQTVGGVLETYFDTYYIYNEAGAVLNVVQPKAVALMQKSNNWSLTQANIANLIFSYQYDNQGRQVQKTIPGGVSLYAIYDPLNRPVLVQDARLRSANQWNYIKYDIKGHPISQGIYTDANHIGQAAMQAYVNTLNYSTVYYEDRSTDVTTGYYTNNVFPTTGIEPLAYSYYDNYDVDNNGTAEYQYQITGLSGESTPMTNTRGMLTAVRSRTVGQGLSNIWLVKVMFYDRNGRAIQTQSNNQLNYAVGVVTDYTTSVLDFVGKAKQTKVVKVTGTTASPVTTSILTTPTYDPMYRVTAVDQSYNNGPAIHIVSYSYNELGQLVEKNLQPGTGAVTQDVTLGSSNSVASGATLNTVAGNSITLSPNFTVASGGTFTATINSGALQSVDFRYNIRGQLTSINNSKLNNDGTTNDDSNDLFGMQLMYDTPDAGITGAVASYSGRLSAVKWMTKDGNGNNTNERSYKYQYDVLNRLTDANYAERTAAATTGFTINPGGFDESGITYDENGNVLTLKRNSSSINASSNTPVDNLNYTYNTTNPNQLQSVTDGTGTSYTGFGFRNLTGSTGNYTYAADGSGNLSADPYKGLGITYNYLNKTDQITVTTATNRYIRYTYDGSGQIIRKQQYDNNVLQNTTDYIDGFVYLNNVLSYFSMPEGRVTNTGGALKPEYIITDQQGNARFSFVDNGSGVAKVVQENSYYAFGLAMANSPVATPTLPNTRLYNGGSEWQNDYNNLPDYYQAFYRNYDAALGRFISLDPMSEVAESMSGYHYASNNPLMYNDPLGDRDKPLPMDNTGGVYIGLLGGGGGSGGGVFGNGRGDFVHDSFDKQRAASDLLFAAQSGDPDAVSAYVKLYGANIYTKGNNLNKNIASGYCDHCRVDLYYDSRGHKISQSVYDGDGSTHFYSAKVSSGQTYIVDGEITELEVNMRNAIEMGVQFNNFVNSVKSAGTDAWNSDWARYMINDELGIHVSATLVPTVGAGYSYNLDLITRGKDAGFHMSHTLSGRAGEEAGISAAVVHGNYNGPVSDITYKSQGGWGADLNLAVGPGNIGGWASFSTDGGKLKTTWTGTSMGIGLGIGGSGGVGYTWIIK</sequence>
<dbReference type="Proteomes" id="UP000548326">
    <property type="component" value="Unassembled WGS sequence"/>
</dbReference>
<evidence type="ECO:0000259" key="2">
    <source>
        <dbReference type="Pfam" id="PF20041"/>
    </source>
</evidence>
<evidence type="ECO:0000313" key="4">
    <source>
        <dbReference type="Proteomes" id="UP000548326"/>
    </source>
</evidence>
<dbReference type="NCBIfam" id="TIGR03696">
    <property type="entry name" value="Rhs_assc_core"/>
    <property type="match status" value="1"/>
</dbReference>
<feature type="signal peptide" evidence="1">
    <location>
        <begin position="1"/>
        <end position="23"/>
    </location>
</feature>
<protein>
    <submittedName>
        <fullName evidence="3">RHS repeat-associated protein</fullName>
    </submittedName>
</protein>
<gene>
    <name evidence="3" type="ORF">HDF22_003530</name>
</gene>
<dbReference type="InterPro" id="IPR022385">
    <property type="entry name" value="Rhs_assc_core"/>
</dbReference>
<evidence type="ECO:0000313" key="3">
    <source>
        <dbReference type="EMBL" id="MBB6129404.1"/>
    </source>
</evidence>
<dbReference type="PROSITE" id="PS51257">
    <property type="entry name" value="PROKAR_LIPOPROTEIN"/>
    <property type="match status" value="1"/>
</dbReference>
<comment type="caution">
    <text evidence="3">The sequence shown here is derived from an EMBL/GenBank/DDBJ whole genome shotgun (WGS) entry which is preliminary data.</text>
</comment>
<dbReference type="PANTHER" id="PTHR32305:SF15">
    <property type="entry name" value="PROTEIN RHSA-RELATED"/>
    <property type="match status" value="1"/>
</dbReference>